<dbReference type="Proteomes" id="UP000293719">
    <property type="component" value="Chromosome"/>
</dbReference>
<keyword evidence="1" id="KW-0812">Transmembrane</keyword>
<evidence type="ECO:0000256" key="1">
    <source>
        <dbReference type="SAM" id="Phobius"/>
    </source>
</evidence>
<feature type="transmembrane region" description="Helical" evidence="1">
    <location>
        <begin position="22"/>
        <end position="44"/>
    </location>
</feature>
<keyword evidence="3" id="KW-1185">Reference proteome</keyword>
<keyword evidence="1" id="KW-0472">Membrane</keyword>
<name>A0A4P6V1J8_9HYPH</name>
<protein>
    <recommendedName>
        <fullName evidence="4">Photosynthetic complex assembly protein</fullName>
    </recommendedName>
</protein>
<gene>
    <name evidence="2" type="ORF">E0E05_11860</name>
</gene>
<dbReference type="EMBL" id="CP036532">
    <property type="protein sequence ID" value="QBK31231.1"/>
    <property type="molecule type" value="Genomic_DNA"/>
</dbReference>
<dbReference type="GeneID" id="90767994"/>
<evidence type="ECO:0000313" key="3">
    <source>
        <dbReference type="Proteomes" id="UP000293719"/>
    </source>
</evidence>
<keyword evidence="1" id="KW-1133">Transmembrane helix</keyword>
<dbReference type="InterPro" id="IPR017495">
    <property type="entry name" value="PuhC"/>
</dbReference>
<accession>A0A4P6V1J8</accession>
<dbReference type="KEGG" id="rpod:E0E05_11860"/>
<proteinExistence type="predicted"/>
<evidence type="ECO:0008006" key="4">
    <source>
        <dbReference type="Google" id="ProtNLM"/>
    </source>
</evidence>
<dbReference type="RefSeq" id="WP_131616901.1">
    <property type="nucleotide sequence ID" value="NZ_CP036532.1"/>
</dbReference>
<dbReference type="AlphaFoldDB" id="A0A4P6V1J8"/>
<dbReference type="NCBIfam" id="TIGR03054">
    <property type="entry name" value="photo_alph_chp1"/>
    <property type="match status" value="1"/>
</dbReference>
<dbReference type="OrthoDB" id="7848123at2"/>
<reference evidence="2 3" key="1">
    <citation type="journal article" date="2017" name="Int. J. Syst. Evol. Microbiol.">
        <title>Roseitalea porphyridii gen. nov., sp. nov., isolated from a red alga, and reclassification of Hoeflea suaedae Chung et al. 2013 as Pseudohoeflea suaedae gen. nov., comb. nov.</title>
        <authorList>
            <person name="Hyeon J.W."/>
            <person name="Jeong S.E."/>
            <person name="Baek K."/>
            <person name="Jeon C.O."/>
        </authorList>
    </citation>
    <scope>NUCLEOTIDE SEQUENCE [LARGE SCALE GENOMIC DNA]</scope>
    <source>
        <strain evidence="2 3">MA7-20</strain>
    </source>
</reference>
<evidence type="ECO:0000313" key="2">
    <source>
        <dbReference type="EMBL" id="QBK31231.1"/>
    </source>
</evidence>
<organism evidence="2 3">
    <name type="scientific">Roseitalea porphyridii</name>
    <dbReference type="NCBI Taxonomy" id="1852022"/>
    <lineage>
        <taxon>Bacteria</taxon>
        <taxon>Pseudomonadati</taxon>
        <taxon>Pseudomonadota</taxon>
        <taxon>Alphaproteobacteria</taxon>
        <taxon>Hyphomicrobiales</taxon>
        <taxon>Ahrensiaceae</taxon>
        <taxon>Roseitalea</taxon>
    </lineage>
</organism>
<sequence length="163" mass="17342">MSDTEATAHGHGHHVHGTSVKWVPLTMAVGMVLFTLCVVTFANLTGKGVVHTGANEIVVAGHVQVARDAEGTIHVLDASTKEVVASYPQSREQFLAGALRSLERMRPAVEESTRTFAVLRIGNGRLVFLEDIETGDLISLNAFNRAKSQALASQVAALNGGQK</sequence>